<dbReference type="SUPFAM" id="SSF53448">
    <property type="entry name" value="Nucleotide-diphospho-sugar transferases"/>
    <property type="match status" value="1"/>
</dbReference>
<proteinExistence type="predicted"/>
<evidence type="ECO:0000256" key="1">
    <source>
        <dbReference type="ARBA" id="ARBA00004167"/>
    </source>
</evidence>
<evidence type="ECO:0000313" key="5">
    <source>
        <dbReference type="Proteomes" id="UP000477911"/>
    </source>
</evidence>
<dbReference type="GO" id="GO:0016020">
    <property type="term" value="C:membrane"/>
    <property type="evidence" value="ECO:0007669"/>
    <property type="project" value="UniProtKB-SubCell"/>
</dbReference>
<dbReference type="GO" id="GO:0005737">
    <property type="term" value="C:cytoplasm"/>
    <property type="evidence" value="ECO:0007669"/>
    <property type="project" value="TreeGrafter"/>
</dbReference>
<organism evidence="4 5">
    <name type="scientific">Pseudooceanicola albus</name>
    <dbReference type="NCBI Taxonomy" id="2692189"/>
    <lineage>
        <taxon>Bacteria</taxon>
        <taxon>Pseudomonadati</taxon>
        <taxon>Pseudomonadota</taxon>
        <taxon>Alphaproteobacteria</taxon>
        <taxon>Rhodobacterales</taxon>
        <taxon>Paracoccaceae</taxon>
        <taxon>Pseudooceanicola</taxon>
    </lineage>
</organism>
<keyword evidence="2" id="KW-0812">Transmembrane</keyword>
<reference evidence="4 5" key="1">
    <citation type="submission" date="2019-12" db="EMBL/GenBank/DDBJ databases">
        <authorList>
            <person name="Li M."/>
        </authorList>
    </citation>
    <scope>NUCLEOTIDE SEQUENCE [LARGE SCALE GENOMIC DNA]</scope>
    <source>
        <strain evidence="4 5">GBMRC 2024</strain>
    </source>
</reference>
<name>A0A6L7G1D0_9RHOB</name>
<gene>
    <name evidence="4" type="ORF">GR170_00940</name>
</gene>
<dbReference type="PANTHER" id="PTHR21461:SF69">
    <property type="entry name" value="GLYCOSYLTRANSFERASE FAMILY 92 PROTEIN"/>
    <property type="match status" value="1"/>
</dbReference>
<dbReference type="GO" id="GO:0016757">
    <property type="term" value="F:glycosyltransferase activity"/>
    <property type="evidence" value="ECO:0007669"/>
    <property type="project" value="TreeGrafter"/>
</dbReference>
<evidence type="ECO:0000256" key="2">
    <source>
        <dbReference type="ARBA" id="ARBA00022692"/>
    </source>
</evidence>
<dbReference type="Pfam" id="PF13704">
    <property type="entry name" value="Glyco_tranf_2_4"/>
    <property type="match status" value="1"/>
</dbReference>
<accession>A0A6L7G1D0</accession>
<comment type="subcellular location">
    <subcellularLocation>
        <location evidence="1">Membrane</location>
        <topology evidence="1">Single-pass membrane protein</topology>
    </subcellularLocation>
</comment>
<comment type="caution">
    <text evidence="4">The sequence shown here is derived from an EMBL/GenBank/DDBJ whole genome shotgun (WGS) entry which is preliminary data.</text>
</comment>
<dbReference type="PANTHER" id="PTHR21461">
    <property type="entry name" value="GLYCOSYLTRANSFERASE FAMILY 92 PROTEIN"/>
    <property type="match status" value="1"/>
</dbReference>
<keyword evidence="3" id="KW-0472">Membrane</keyword>
<keyword evidence="3" id="KW-1133">Transmembrane helix</keyword>
<evidence type="ECO:0000256" key="3">
    <source>
        <dbReference type="ARBA" id="ARBA00022989"/>
    </source>
</evidence>
<dbReference type="Proteomes" id="UP000477911">
    <property type="component" value="Unassembled WGS sequence"/>
</dbReference>
<dbReference type="InterPro" id="IPR029044">
    <property type="entry name" value="Nucleotide-diphossugar_trans"/>
</dbReference>
<dbReference type="Gene3D" id="3.40.50.150">
    <property type="entry name" value="Vaccinia Virus protein VP39"/>
    <property type="match status" value="1"/>
</dbReference>
<dbReference type="EMBL" id="WUMU01000001">
    <property type="protein sequence ID" value="MXN16383.1"/>
    <property type="molecule type" value="Genomic_DNA"/>
</dbReference>
<evidence type="ECO:0000313" key="4">
    <source>
        <dbReference type="EMBL" id="MXN16383.1"/>
    </source>
</evidence>
<dbReference type="AlphaFoldDB" id="A0A6L7G1D0"/>
<keyword evidence="5" id="KW-1185">Reference proteome</keyword>
<keyword evidence="4" id="KW-0808">Transferase</keyword>
<dbReference type="Gene3D" id="3.90.550.10">
    <property type="entry name" value="Spore Coat Polysaccharide Biosynthesis Protein SpsA, Chain A"/>
    <property type="match status" value="1"/>
</dbReference>
<sequence>MVQKVFFSAVKNEGPFLLEWIAYHRAIGFDRMVIYSNDCTDGSHELLEALAQAGIIDHHPRDLKPGQSAQVSAAQAANAAGVVAPGDWVIWLDADEFLNIHAGAGHLDDLLAEIGEARGMLIPWRIFGDGGNLTFPGRVLSEAFTRAARPTFGANRESKTLFRAGPGIEGFAEVGINRPRLTPGALRAVDFLTGSGQPLDGASLRNLDWLAGRDFAASKMVASEEYGTELAQVNHYCVRTPDLFRLKRQRGRGYRADATGAANTRHQDDFYVRHNRNGAEDRSILRMLPETEAELAALRALPGVAQAEALVARRTAGALARLEAEEGPVRRPRAAAAAAGPKDATIAAPERFELTLPEAEAEVLRAAYARARVILEYGSGGSTFVALDGPAEAVFAVESDADWARRIRTALRAGDPGRRVRVHHADIGKTGAWGKPVNRRAAERFHLYATGIWDAEKFRQPDVVLIDGRFRAACFMTVLLRTTSPVTVLFDDYTERPEYHWIEDYLTPSRVVGRMAIFEASPMAFPTDDLSRVVGAYADWR</sequence>
<dbReference type="RefSeq" id="WP_160890925.1">
    <property type="nucleotide sequence ID" value="NZ_WUMU01000001.1"/>
</dbReference>
<dbReference type="InterPro" id="IPR029063">
    <property type="entry name" value="SAM-dependent_MTases_sf"/>
</dbReference>
<protein>
    <submittedName>
        <fullName evidence="4">Glycosyltransferase family 2 protein</fullName>
    </submittedName>
</protein>